<dbReference type="PANTHER" id="PTHR22594:SF34">
    <property type="entry name" value="ASPARAGINE--TRNA LIGASE, MITOCHONDRIAL-RELATED"/>
    <property type="match status" value="1"/>
</dbReference>
<dbReference type="Proteomes" id="UP000005207">
    <property type="component" value="Linkage group LG14"/>
</dbReference>
<evidence type="ECO:0000256" key="6">
    <source>
        <dbReference type="ARBA" id="ARBA00022917"/>
    </source>
</evidence>
<evidence type="ECO:0000313" key="10">
    <source>
        <dbReference type="Proteomes" id="UP000005207"/>
    </source>
</evidence>
<dbReference type="InterPro" id="IPR004364">
    <property type="entry name" value="Aa-tRNA-synt_II"/>
</dbReference>
<evidence type="ECO:0000256" key="7">
    <source>
        <dbReference type="ARBA" id="ARBA00023146"/>
    </source>
</evidence>
<keyword evidence="3" id="KW-0436">Ligase</keyword>
<dbReference type="InterPro" id="IPR004522">
    <property type="entry name" value="Asn-tRNA-ligase"/>
</dbReference>
<organism evidence="9 10">
    <name type="scientific">Oreochromis niloticus</name>
    <name type="common">Nile tilapia</name>
    <name type="synonym">Tilapia nilotica</name>
    <dbReference type="NCBI Taxonomy" id="8128"/>
    <lineage>
        <taxon>Eukaryota</taxon>
        <taxon>Metazoa</taxon>
        <taxon>Chordata</taxon>
        <taxon>Craniata</taxon>
        <taxon>Vertebrata</taxon>
        <taxon>Euteleostomi</taxon>
        <taxon>Actinopterygii</taxon>
        <taxon>Neopterygii</taxon>
        <taxon>Teleostei</taxon>
        <taxon>Neoteleostei</taxon>
        <taxon>Acanthomorphata</taxon>
        <taxon>Ovalentaria</taxon>
        <taxon>Cichlomorphae</taxon>
        <taxon>Cichliformes</taxon>
        <taxon>Cichlidae</taxon>
        <taxon>African cichlids</taxon>
        <taxon>Pseudocrenilabrinae</taxon>
        <taxon>Oreochromini</taxon>
        <taxon>Oreochromis</taxon>
    </lineage>
</organism>
<dbReference type="PROSITE" id="PS50862">
    <property type="entry name" value="AA_TRNA_LIGASE_II"/>
    <property type="match status" value="1"/>
</dbReference>
<dbReference type="InterPro" id="IPR012340">
    <property type="entry name" value="NA-bd_OB-fold"/>
</dbReference>
<dbReference type="SUPFAM" id="SSF55681">
    <property type="entry name" value="Class II aaRS and biotin synthetases"/>
    <property type="match status" value="1"/>
</dbReference>
<gene>
    <name evidence="9" type="primary">NARS2</name>
    <name evidence="9" type="synonym">nars2</name>
</gene>
<dbReference type="CDD" id="cd00776">
    <property type="entry name" value="AsxRS_core"/>
    <property type="match status" value="1"/>
</dbReference>
<dbReference type="GO" id="GO:0005739">
    <property type="term" value="C:mitochondrion"/>
    <property type="evidence" value="ECO:0007669"/>
    <property type="project" value="TreeGrafter"/>
</dbReference>
<protein>
    <recommendedName>
        <fullName evidence="2">asparagine--tRNA ligase</fullName>
        <ecNumber evidence="2">6.1.1.22</ecNumber>
    </recommendedName>
</protein>
<dbReference type="InterPro" id="IPR006195">
    <property type="entry name" value="aa-tRNA-synth_II"/>
</dbReference>
<dbReference type="GO" id="GO:0006421">
    <property type="term" value="P:asparaginyl-tRNA aminoacylation"/>
    <property type="evidence" value="ECO:0007669"/>
    <property type="project" value="InterPro"/>
</dbReference>
<evidence type="ECO:0000256" key="3">
    <source>
        <dbReference type="ARBA" id="ARBA00022598"/>
    </source>
</evidence>
<sequence length="513" mass="57551">MLQSAAKVLSFASATSVSRGIAAGIRHYCKNTPTKLRVSQALSGAELGSNIKVQVSSVYWLVFSGNCAYLCDQTCRRNFSSFAAKLTTMVGWVRSVRAQKANVFLHVNDGSSLQSLQVIASSELLTFGSAVEVTGILKKSPHQKQPVELDAKQINVVGECNPVDFPFKIKERHGLEYIRQFPHLRCRTNAFSSLLRIRSEATAAIHSYFKDNGFVEINTPIITSNDCEGAGELFQVEPSGPDHADGENFFSVPAYLTVSGQLHLEVVSGAFSKAYTFGPTFRAENSQSRRHLAEFYMVEAEISFTQSLEDLTKVMEDMFRFATEHVLAHCVEDVDLFHKHVTPGHRLKEYLMSFLRITYREAIDILRRSSERFAFPTDWGCDLKTEHEKYLVKHCGNIPVFVTDYPYDLKPFYARDNQDHPERTAAAVDLLVPGVGELCGGSLREERLNLLSARLEEAGLEDVYSWYLDLRRFGSVPHGGFGLGFERYLQCILGVDNIKDVIPFPRFSHSCLL</sequence>
<keyword evidence="4" id="KW-0547">Nucleotide-binding</keyword>
<keyword evidence="5" id="KW-0067">ATP-binding</keyword>
<dbReference type="GO" id="GO:0004816">
    <property type="term" value="F:asparagine-tRNA ligase activity"/>
    <property type="evidence" value="ECO:0007669"/>
    <property type="project" value="UniProtKB-EC"/>
</dbReference>
<dbReference type="InParanoid" id="A0A669E874"/>
<dbReference type="GO" id="GO:0003676">
    <property type="term" value="F:nucleic acid binding"/>
    <property type="evidence" value="ECO:0007669"/>
    <property type="project" value="InterPro"/>
</dbReference>
<dbReference type="GeneTree" id="ENSGT01030000234618"/>
<dbReference type="PRINTS" id="PR01042">
    <property type="entry name" value="TRNASYNTHASP"/>
</dbReference>
<dbReference type="Pfam" id="PF00152">
    <property type="entry name" value="tRNA-synt_2"/>
    <property type="match status" value="1"/>
</dbReference>
<dbReference type="NCBIfam" id="TIGR00457">
    <property type="entry name" value="asnS"/>
    <property type="match status" value="1"/>
</dbReference>
<feature type="domain" description="Aminoacyl-transfer RNA synthetases class-II family profile" evidence="8">
    <location>
        <begin position="195"/>
        <end position="503"/>
    </location>
</feature>
<evidence type="ECO:0000259" key="8">
    <source>
        <dbReference type="PROSITE" id="PS50862"/>
    </source>
</evidence>
<comment type="similarity">
    <text evidence="1">Belongs to the class-II aminoacyl-tRNA synthetase family.</text>
</comment>
<dbReference type="InterPro" id="IPR045864">
    <property type="entry name" value="aa-tRNA-synth_II/BPL/LPL"/>
</dbReference>
<reference evidence="9" key="2">
    <citation type="submission" date="2025-08" db="UniProtKB">
        <authorList>
            <consortium name="Ensembl"/>
        </authorList>
    </citation>
    <scope>IDENTIFICATION</scope>
</reference>
<dbReference type="OMA" id="PEMAFYD"/>
<reference evidence="9" key="3">
    <citation type="submission" date="2025-09" db="UniProtKB">
        <authorList>
            <consortium name="Ensembl"/>
        </authorList>
    </citation>
    <scope>IDENTIFICATION</scope>
</reference>
<dbReference type="FunFam" id="3.30.930.10:FF:000016">
    <property type="entry name" value="Asparagine--tRNA ligase"/>
    <property type="match status" value="1"/>
</dbReference>
<dbReference type="InterPro" id="IPR002312">
    <property type="entry name" value="Asp/Asn-tRNA-synth_IIb"/>
</dbReference>
<dbReference type="CDD" id="cd04318">
    <property type="entry name" value="EcAsnRS_like_N"/>
    <property type="match status" value="1"/>
</dbReference>
<evidence type="ECO:0000256" key="4">
    <source>
        <dbReference type="ARBA" id="ARBA00022741"/>
    </source>
</evidence>
<dbReference type="InterPro" id="IPR004365">
    <property type="entry name" value="NA-bd_OB_tRNA"/>
</dbReference>
<dbReference type="SUPFAM" id="SSF50249">
    <property type="entry name" value="Nucleic acid-binding proteins"/>
    <property type="match status" value="1"/>
</dbReference>
<evidence type="ECO:0000256" key="5">
    <source>
        <dbReference type="ARBA" id="ARBA00022840"/>
    </source>
</evidence>
<dbReference type="PANTHER" id="PTHR22594">
    <property type="entry name" value="ASPARTYL/LYSYL-TRNA SYNTHETASE"/>
    <property type="match status" value="1"/>
</dbReference>
<dbReference type="EC" id="6.1.1.22" evidence="2"/>
<reference evidence="10" key="1">
    <citation type="submission" date="2012-01" db="EMBL/GenBank/DDBJ databases">
        <title>The Genome Sequence of Oreochromis niloticus (Nile Tilapia).</title>
        <authorList>
            <consortium name="Broad Institute Genome Assembly Team"/>
            <consortium name="Broad Institute Sequencing Platform"/>
            <person name="Di Palma F."/>
            <person name="Johnson J."/>
            <person name="Lander E.S."/>
            <person name="Lindblad-Toh K."/>
        </authorList>
    </citation>
    <scope>NUCLEOTIDE SEQUENCE [LARGE SCALE GENOMIC DNA]</scope>
</reference>
<dbReference type="Pfam" id="PF01336">
    <property type="entry name" value="tRNA_anti-codon"/>
    <property type="match status" value="1"/>
</dbReference>
<name>A0A669E874_ORENI</name>
<evidence type="ECO:0000256" key="2">
    <source>
        <dbReference type="ARBA" id="ARBA00012816"/>
    </source>
</evidence>
<keyword evidence="10" id="KW-1185">Reference proteome</keyword>
<dbReference type="Ensembl" id="ENSONIT00000055085.1">
    <property type="protein sequence ID" value="ENSONIP00000067211.1"/>
    <property type="gene ID" value="ENSONIG00000005718.2"/>
</dbReference>
<proteinExistence type="inferred from homology"/>
<dbReference type="Gene3D" id="3.30.930.10">
    <property type="entry name" value="Bira Bifunctional Protein, Domain 2"/>
    <property type="match status" value="1"/>
</dbReference>
<keyword evidence="7" id="KW-0030">Aminoacyl-tRNA synthetase</keyword>
<keyword evidence="6" id="KW-0648">Protein biosynthesis</keyword>
<dbReference type="AlphaFoldDB" id="A0A669E874"/>
<dbReference type="GO" id="GO:0005524">
    <property type="term" value="F:ATP binding"/>
    <property type="evidence" value="ECO:0007669"/>
    <property type="project" value="UniProtKB-KW"/>
</dbReference>
<dbReference type="NCBIfam" id="NF003037">
    <property type="entry name" value="PRK03932.1"/>
    <property type="match status" value="1"/>
</dbReference>
<evidence type="ECO:0000313" key="9">
    <source>
        <dbReference type="Ensembl" id="ENSONIP00000067211.1"/>
    </source>
</evidence>
<evidence type="ECO:0000256" key="1">
    <source>
        <dbReference type="ARBA" id="ARBA00008226"/>
    </source>
</evidence>
<accession>A0A669E874</accession>
<dbReference type="Gene3D" id="2.40.50.140">
    <property type="entry name" value="Nucleic acid-binding proteins"/>
    <property type="match status" value="1"/>
</dbReference>